<reference evidence="2 3" key="1">
    <citation type="submission" date="2018-03" db="EMBL/GenBank/DDBJ databases">
        <authorList>
            <person name="Keele B.F."/>
        </authorList>
    </citation>
    <scope>NUCLEOTIDE SEQUENCE [LARGE SCALE GENOMIC DNA]</scope>
    <source>
        <strain evidence="2 3">CECT 8811</strain>
    </source>
</reference>
<evidence type="ECO:0000313" key="3">
    <source>
        <dbReference type="Proteomes" id="UP000244911"/>
    </source>
</evidence>
<name>A0A2R8ALW7_9RHOB</name>
<feature type="signal peptide" evidence="1">
    <location>
        <begin position="1"/>
        <end position="32"/>
    </location>
</feature>
<dbReference type="PROSITE" id="PS51257">
    <property type="entry name" value="PROKAR_LIPOPROTEIN"/>
    <property type="match status" value="1"/>
</dbReference>
<organism evidence="2 3">
    <name type="scientific">Aliiroseovarius pelagivivens</name>
    <dbReference type="NCBI Taxonomy" id="1639690"/>
    <lineage>
        <taxon>Bacteria</taxon>
        <taxon>Pseudomonadati</taxon>
        <taxon>Pseudomonadota</taxon>
        <taxon>Alphaproteobacteria</taxon>
        <taxon>Rhodobacterales</taxon>
        <taxon>Paracoccaceae</taxon>
        <taxon>Aliiroseovarius</taxon>
    </lineage>
</organism>
<dbReference type="AlphaFoldDB" id="A0A2R8ALW7"/>
<accession>A0A2R8ALW7</accession>
<dbReference type="Proteomes" id="UP000244911">
    <property type="component" value="Unassembled WGS sequence"/>
</dbReference>
<keyword evidence="1" id="KW-0732">Signal</keyword>
<evidence type="ECO:0000313" key="2">
    <source>
        <dbReference type="EMBL" id="SPF77006.1"/>
    </source>
</evidence>
<dbReference type="EMBL" id="OMOI01000001">
    <property type="protein sequence ID" value="SPF77006.1"/>
    <property type="molecule type" value="Genomic_DNA"/>
</dbReference>
<feature type="chain" id="PRO_5015346925" description="Lipoprotein" evidence="1">
    <location>
        <begin position="33"/>
        <end position="117"/>
    </location>
</feature>
<sequence length="117" mass="12777">MNSNYRCNMRSVVGGMLLVVLTGCMAPTTPMAEYASENAISIRYSAYDTVPTLTAEAQDMAVKHCAKYGKFANYRGGNAANALTTEEIHRFACERRKTDDGSVIAGQSRRPGYVIIN</sequence>
<protein>
    <recommendedName>
        <fullName evidence="4">Lipoprotein</fullName>
    </recommendedName>
</protein>
<proteinExistence type="predicted"/>
<keyword evidence="3" id="KW-1185">Reference proteome</keyword>
<gene>
    <name evidence="2" type="ORF">ALP8811_02025</name>
</gene>
<evidence type="ECO:0000256" key="1">
    <source>
        <dbReference type="SAM" id="SignalP"/>
    </source>
</evidence>
<evidence type="ECO:0008006" key="4">
    <source>
        <dbReference type="Google" id="ProtNLM"/>
    </source>
</evidence>